<evidence type="ECO:0000313" key="2">
    <source>
        <dbReference type="Proteomes" id="UP000680638"/>
    </source>
</evidence>
<sequence>MLEDPRLQMEERNIQHAIIGDVMNRLPEILQSLTKSRLSSLAAANQISGRSKMKKEELADALSAYLTDPEQLRPIVMATDADEWALLEKVMNEPSIQDNTLPFGHYANLLERGLVFSFFNEGKLHVLMPEEIKAAASQIGLSELKKEHGSKQEVYDYIAAAAHLYGVIKLDKLVQLYNSQHDESITKEELAACAGKMGDRGQNILLAGDVLYNGLIAGSADENKLAELAEGLDDKPFYVPEKEELLRYADMGYFEMTPQLEELQAFVLNNMSKDAERVEHLLDDIQWACVQKSPMQELINQFDRHKIPFKTPVHAQRVISLLAEVYNNTRMWANAGHTLVELSAMNAIDPEKGLVRLVDESDNTVPKVGRNEPCPCGSGLKYKKCHGK</sequence>
<organism evidence="1 2">
    <name type="scientific">Paenibacillus cookii</name>
    <dbReference type="NCBI Taxonomy" id="157839"/>
    <lineage>
        <taxon>Bacteria</taxon>
        <taxon>Bacillati</taxon>
        <taxon>Bacillota</taxon>
        <taxon>Bacilli</taxon>
        <taxon>Bacillales</taxon>
        <taxon>Paenibacillaceae</taxon>
        <taxon>Paenibacillus</taxon>
    </lineage>
</organism>
<dbReference type="SUPFAM" id="SSF103642">
    <property type="entry name" value="Sec-C motif"/>
    <property type="match status" value="1"/>
</dbReference>
<proteinExistence type="predicted"/>
<dbReference type="InterPro" id="IPR004027">
    <property type="entry name" value="SEC_C_motif"/>
</dbReference>
<dbReference type="Gene3D" id="3.10.450.50">
    <property type="match status" value="1"/>
</dbReference>
<accession>A0ABQ4M310</accession>
<dbReference type="EMBL" id="BORW01000040">
    <property type="protein sequence ID" value="GIO69924.1"/>
    <property type="molecule type" value="Genomic_DNA"/>
</dbReference>
<comment type="caution">
    <text evidence="1">The sequence shown here is derived from an EMBL/GenBank/DDBJ whole genome shotgun (WGS) entry which is preliminary data.</text>
</comment>
<protein>
    <submittedName>
        <fullName evidence="1">Zinc chelation protein SecC</fullName>
    </submittedName>
</protein>
<dbReference type="Proteomes" id="UP000680638">
    <property type="component" value="Unassembled WGS sequence"/>
</dbReference>
<name>A0ABQ4M310_9BACL</name>
<evidence type="ECO:0000313" key="1">
    <source>
        <dbReference type="EMBL" id="GIO69924.1"/>
    </source>
</evidence>
<dbReference type="Pfam" id="PF02810">
    <property type="entry name" value="SEC-C"/>
    <property type="match status" value="1"/>
</dbReference>
<keyword evidence="2" id="KW-1185">Reference proteome</keyword>
<reference evidence="1 2" key="1">
    <citation type="submission" date="2021-03" db="EMBL/GenBank/DDBJ databases">
        <title>Antimicrobial resistance genes in bacteria isolated from Japanese honey, and their potential for conferring macrolide and lincosamide resistance in the American foulbrood pathogen Paenibacillus larvae.</title>
        <authorList>
            <person name="Okamoto M."/>
            <person name="Kumagai M."/>
            <person name="Kanamori H."/>
            <person name="Takamatsu D."/>
        </authorList>
    </citation>
    <scope>NUCLEOTIDE SEQUENCE [LARGE SCALE GENOMIC DNA]</scope>
    <source>
        <strain evidence="1 2">J21TS3</strain>
    </source>
</reference>
<gene>
    <name evidence="1" type="ORF">J21TS3_47450</name>
</gene>